<evidence type="ECO:0000256" key="3">
    <source>
        <dbReference type="ARBA" id="ARBA00022723"/>
    </source>
</evidence>
<dbReference type="Gene3D" id="2.30.30.1190">
    <property type="match status" value="1"/>
</dbReference>
<dbReference type="GO" id="GO:0008270">
    <property type="term" value="F:zinc ion binding"/>
    <property type="evidence" value="ECO:0007669"/>
    <property type="project" value="UniProtKB-KW"/>
</dbReference>
<dbReference type="InterPro" id="IPR036855">
    <property type="entry name" value="Znf_CCCH_sf"/>
</dbReference>
<dbReference type="SMART" id="SM00356">
    <property type="entry name" value="ZnF_C3H1"/>
    <property type="match status" value="2"/>
</dbReference>
<feature type="zinc finger region" description="C3H1-type" evidence="12">
    <location>
        <begin position="18"/>
        <end position="46"/>
    </location>
</feature>
<keyword evidence="3 12" id="KW-0479">Metal-binding</keyword>
<dbReference type="InterPro" id="IPR051767">
    <property type="entry name" value="Nucleoporin_NUP42"/>
</dbReference>
<dbReference type="SUPFAM" id="SSF161219">
    <property type="entry name" value="CHY zinc finger-like"/>
    <property type="match status" value="1"/>
</dbReference>
<feature type="zinc finger region" description="C3H1-type" evidence="12">
    <location>
        <begin position="83"/>
        <end position="110"/>
    </location>
</feature>
<feature type="domain" description="CHY-type" evidence="15">
    <location>
        <begin position="532"/>
        <end position="600"/>
    </location>
</feature>
<dbReference type="InterPro" id="IPR008913">
    <property type="entry name" value="Znf_CHY"/>
</dbReference>
<keyword evidence="6" id="KW-0653">Protein transport</keyword>
<evidence type="ECO:0000256" key="5">
    <source>
        <dbReference type="ARBA" id="ARBA00022833"/>
    </source>
</evidence>
<feature type="domain" description="C3H1-type" evidence="14">
    <location>
        <begin position="18"/>
        <end position="46"/>
    </location>
</feature>
<organism evidence="16">
    <name type="scientific">Nothobranchius korthausae</name>
    <dbReference type="NCBI Taxonomy" id="1143690"/>
    <lineage>
        <taxon>Eukaryota</taxon>
        <taxon>Metazoa</taxon>
        <taxon>Chordata</taxon>
        <taxon>Craniata</taxon>
        <taxon>Vertebrata</taxon>
        <taxon>Euteleostomi</taxon>
        <taxon>Actinopterygii</taxon>
        <taxon>Neopterygii</taxon>
        <taxon>Teleostei</taxon>
        <taxon>Neoteleostei</taxon>
        <taxon>Acanthomorphata</taxon>
        <taxon>Ovalentaria</taxon>
        <taxon>Atherinomorphae</taxon>
        <taxon>Cyprinodontiformes</taxon>
        <taxon>Nothobranchiidae</taxon>
        <taxon>Nothobranchius</taxon>
    </lineage>
</organism>
<protein>
    <recommendedName>
        <fullName evidence="9">Nucleoporin NUP42</fullName>
    </recommendedName>
    <alternativeName>
        <fullName evidence="10">Nucleoporin-like protein 2</fullName>
    </alternativeName>
</protein>
<evidence type="ECO:0000256" key="6">
    <source>
        <dbReference type="ARBA" id="ARBA00023132"/>
    </source>
</evidence>
<keyword evidence="6" id="KW-0509">mRNA transport</keyword>
<feature type="domain" description="C3H1-type" evidence="14">
    <location>
        <begin position="83"/>
        <end position="110"/>
    </location>
</feature>
<proteinExistence type="predicted"/>
<keyword evidence="6" id="KW-0906">Nuclear pore complex</keyword>
<evidence type="ECO:0000256" key="1">
    <source>
        <dbReference type="ARBA" id="ARBA00004335"/>
    </source>
</evidence>
<evidence type="ECO:0000256" key="10">
    <source>
        <dbReference type="ARBA" id="ARBA00042384"/>
    </source>
</evidence>
<dbReference type="Pfam" id="PF14608">
    <property type="entry name" value="zf-CCCH_2"/>
    <property type="match status" value="1"/>
</dbReference>
<feature type="region of interest" description="Disordered" evidence="13">
    <location>
        <begin position="616"/>
        <end position="647"/>
    </location>
</feature>
<reference evidence="16" key="1">
    <citation type="submission" date="2016-05" db="EMBL/GenBank/DDBJ databases">
        <authorList>
            <person name="Lavstsen T."/>
            <person name="Jespersen J.S."/>
        </authorList>
    </citation>
    <scope>NUCLEOTIDE SEQUENCE</scope>
    <source>
        <tissue evidence="16">Brain</tissue>
    </source>
</reference>
<dbReference type="PROSITE" id="PS51266">
    <property type="entry name" value="ZF_CHY"/>
    <property type="match status" value="1"/>
</dbReference>
<dbReference type="AlphaFoldDB" id="A0A1A8G7E7"/>
<dbReference type="GO" id="GO:0031965">
    <property type="term" value="C:nuclear membrane"/>
    <property type="evidence" value="ECO:0007669"/>
    <property type="project" value="UniProtKB-SubCell"/>
</dbReference>
<dbReference type="Gene3D" id="4.10.1000.10">
    <property type="entry name" value="Zinc finger, CCCH-type"/>
    <property type="match status" value="1"/>
</dbReference>
<evidence type="ECO:0000256" key="11">
    <source>
        <dbReference type="PROSITE-ProRule" id="PRU00601"/>
    </source>
</evidence>
<dbReference type="PROSITE" id="PS50103">
    <property type="entry name" value="ZF_C3H1"/>
    <property type="match status" value="2"/>
</dbReference>
<keyword evidence="7" id="KW-0539">Nucleus</keyword>
<evidence type="ECO:0000256" key="4">
    <source>
        <dbReference type="ARBA" id="ARBA00022771"/>
    </source>
</evidence>
<sequence>MENDGKESAEEAKQSFPRTQQQLCRFFSQGRRCNFGNKCKFLHVRELKADKTLNQSDATISDSQGQHEEHKLPLSHNPRIAQAAARRPCRYFLSGHCSMEDRCRFWHPQEILDNVPVAGNHNKAAQSFPPVSRPSGPQEVKLSDVTEEVAKQLRETEIRQLKKRFPKDQLIIQERGDGKVTYYRVTVEATDPDWPFDLREIDVMVSFPDNYPLEIFTLDIPLDQDLPPLMAKHVQQASIEWLQAKHATNQLLGKMELLFRPFLRWLDRSLERLFTEGARQLKKDIDLEKAGLQFIPYQELKVTASENSDDAAGDDDACNKNETMEGVWSDREETSAQEECPDCDEGQQEEEASHLVENIKISDPRRGTEVKLLGLRLGEHTATVVAQQITVCLQCHRCKVTADLTLSGRTTCTAQCEKCNASISAAFRPCMLHHYSDVLGYLDLHNATAADLILQDCDLIVGCLSCSQDVPVQHVFYGQTKEFNCEQCHSKLSILVESTRFQFIPPRPSNKSGSSSVNYKTIRDPAVQKGKPLPEKGTCKHYKQSHRWLRFPCCGRAYPCDGCHDENQDHPMELATRMICGFCAKEQPYNNGKPCVSCGSMMTRGTRTSHWEGGLGCRNKAKMSRNDRQKYSSSNKTVSRKAAGDKK</sequence>
<accession>A0A1A8G7E7</accession>
<evidence type="ECO:0000256" key="9">
    <source>
        <dbReference type="ARBA" id="ARBA00039886"/>
    </source>
</evidence>
<dbReference type="PANTHER" id="PTHR46527">
    <property type="entry name" value="NUCLEOPORIN-LIKE PROTEIN 2"/>
    <property type="match status" value="1"/>
</dbReference>
<evidence type="ECO:0000256" key="12">
    <source>
        <dbReference type="PROSITE-ProRule" id="PRU00723"/>
    </source>
</evidence>
<dbReference type="GO" id="GO:0005643">
    <property type="term" value="C:nuclear pore"/>
    <property type="evidence" value="ECO:0007669"/>
    <property type="project" value="UniProtKB-SubCell"/>
</dbReference>
<dbReference type="Pfam" id="PF00642">
    <property type="entry name" value="zf-CCCH"/>
    <property type="match status" value="1"/>
</dbReference>
<keyword evidence="6" id="KW-0813">Transport</keyword>
<keyword evidence="5 12" id="KW-0862">Zinc</keyword>
<dbReference type="EMBL" id="HAEB01020471">
    <property type="protein sequence ID" value="SBQ66998.1"/>
    <property type="molecule type" value="Transcribed_RNA"/>
</dbReference>
<dbReference type="SUPFAM" id="SSF90229">
    <property type="entry name" value="CCCH zinc finger"/>
    <property type="match status" value="2"/>
</dbReference>
<dbReference type="PANTHER" id="PTHR46527:SF1">
    <property type="entry name" value="NUCLEOPORIN NUP42"/>
    <property type="match status" value="1"/>
</dbReference>
<keyword evidence="4 11" id="KW-0863">Zinc-finger</keyword>
<evidence type="ECO:0000256" key="8">
    <source>
        <dbReference type="ARBA" id="ARBA00037262"/>
    </source>
</evidence>
<evidence type="ECO:0000256" key="7">
    <source>
        <dbReference type="ARBA" id="ARBA00023242"/>
    </source>
</evidence>
<evidence type="ECO:0000313" key="16">
    <source>
        <dbReference type="EMBL" id="SBQ66998.1"/>
    </source>
</evidence>
<gene>
    <name evidence="16" type="primary">Nfu_g_1_008369</name>
</gene>
<keyword evidence="6" id="KW-0811">Translocation</keyword>
<reference evidence="16" key="2">
    <citation type="submission" date="2016-06" db="EMBL/GenBank/DDBJ databases">
        <title>The genome of a short-lived fish provides insights into sex chromosome evolution and the genetic control of aging.</title>
        <authorList>
            <person name="Reichwald K."/>
            <person name="Felder M."/>
            <person name="Petzold A."/>
            <person name="Koch P."/>
            <person name="Groth M."/>
            <person name="Platzer M."/>
        </authorList>
    </citation>
    <scope>NUCLEOTIDE SEQUENCE</scope>
    <source>
        <tissue evidence="16">Brain</tissue>
    </source>
</reference>
<comment type="function">
    <text evidence="8">Required for the export of mRNAs containing poly(A) tails from the nucleus into the cytoplasm.</text>
</comment>
<dbReference type="EMBL" id="HAEC01002091">
    <property type="protein sequence ID" value="SBQ70168.1"/>
    <property type="molecule type" value="Transcribed_RNA"/>
</dbReference>
<evidence type="ECO:0000259" key="14">
    <source>
        <dbReference type="PROSITE" id="PS50103"/>
    </source>
</evidence>
<evidence type="ECO:0000256" key="13">
    <source>
        <dbReference type="SAM" id="MobiDB-lite"/>
    </source>
</evidence>
<comment type="subcellular location">
    <subcellularLocation>
        <location evidence="1">Nucleus membrane</location>
        <topology evidence="1">Peripheral membrane protein</topology>
        <orientation evidence="1">Cytoplasmic side</orientation>
    </subcellularLocation>
    <subcellularLocation>
        <location evidence="2">Nucleus</location>
        <location evidence="2">Nuclear pore complex</location>
    </subcellularLocation>
</comment>
<name>A0A1A8G7E7_9TELE</name>
<evidence type="ECO:0000256" key="2">
    <source>
        <dbReference type="ARBA" id="ARBA00004567"/>
    </source>
</evidence>
<dbReference type="InterPro" id="IPR000571">
    <property type="entry name" value="Znf_CCCH"/>
</dbReference>
<dbReference type="Pfam" id="PF05495">
    <property type="entry name" value="zf-CHY"/>
    <property type="match status" value="1"/>
</dbReference>
<dbReference type="InterPro" id="IPR037274">
    <property type="entry name" value="Znf_CHY_sf"/>
</dbReference>
<evidence type="ECO:0000259" key="15">
    <source>
        <dbReference type="PROSITE" id="PS51266"/>
    </source>
</evidence>